<dbReference type="OrthoDB" id="3009756at2759"/>
<organism evidence="1 2">
    <name type="scientific">Armillaria gallica</name>
    <name type="common">Bulbous honey fungus</name>
    <name type="synonym">Armillaria bulbosa</name>
    <dbReference type="NCBI Taxonomy" id="47427"/>
    <lineage>
        <taxon>Eukaryota</taxon>
        <taxon>Fungi</taxon>
        <taxon>Dikarya</taxon>
        <taxon>Basidiomycota</taxon>
        <taxon>Agaricomycotina</taxon>
        <taxon>Agaricomycetes</taxon>
        <taxon>Agaricomycetidae</taxon>
        <taxon>Agaricales</taxon>
        <taxon>Marasmiineae</taxon>
        <taxon>Physalacriaceae</taxon>
        <taxon>Armillaria</taxon>
    </lineage>
</organism>
<protein>
    <submittedName>
        <fullName evidence="1">Uncharacterized protein</fullName>
    </submittedName>
</protein>
<gene>
    <name evidence="1" type="ORF">ARMGADRAFT_894038</name>
</gene>
<accession>A0A2H3D5D9</accession>
<dbReference type="AlphaFoldDB" id="A0A2H3D5D9"/>
<keyword evidence="2" id="KW-1185">Reference proteome</keyword>
<proteinExistence type="predicted"/>
<sequence>PSRKSRPEFIPVTAPYMCAAALYDNLGFWDFPARMNWRVHRYDLQCHSGRCPPGICVAQSEKLRYGLHTPAISKTDGNDVSVAGKVAFLQAWLFFGALTEVSSLCGLEFDAGKLFASGDPNTVSTAELNGLPMRLFTASQRRRLAGTRELRSRLYAIARQVQLVITRAGEFEDEHEYTFSECQVLWSIHILLRIILLTFLCH</sequence>
<feature type="non-terminal residue" evidence="1">
    <location>
        <position position="202"/>
    </location>
</feature>
<evidence type="ECO:0000313" key="1">
    <source>
        <dbReference type="EMBL" id="PBK89320.1"/>
    </source>
</evidence>
<name>A0A2H3D5D9_ARMGA</name>
<reference evidence="2" key="1">
    <citation type="journal article" date="2017" name="Nat. Ecol. Evol.">
        <title>Genome expansion and lineage-specific genetic innovations in the forest pathogenic fungi Armillaria.</title>
        <authorList>
            <person name="Sipos G."/>
            <person name="Prasanna A.N."/>
            <person name="Walter M.C."/>
            <person name="O'Connor E."/>
            <person name="Balint B."/>
            <person name="Krizsan K."/>
            <person name="Kiss B."/>
            <person name="Hess J."/>
            <person name="Varga T."/>
            <person name="Slot J."/>
            <person name="Riley R."/>
            <person name="Boka B."/>
            <person name="Rigling D."/>
            <person name="Barry K."/>
            <person name="Lee J."/>
            <person name="Mihaltcheva S."/>
            <person name="LaButti K."/>
            <person name="Lipzen A."/>
            <person name="Waldron R."/>
            <person name="Moloney N.M."/>
            <person name="Sperisen C."/>
            <person name="Kredics L."/>
            <person name="Vagvoelgyi C."/>
            <person name="Patrignani A."/>
            <person name="Fitzpatrick D."/>
            <person name="Nagy I."/>
            <person name="Doyle S."/>
            <person name="Anderson J.B."/>
            <person name="Grigoriev I.V."/>
            <person name="Gueldener U."/>
            <person name="Muensterkoetter M."/>
            <person name="Nagy L.G."/>
        </authorList>
    </citation>
    <scope>NUCLEOTIDE SEQUENCE [LARGE SCALE GENOMIC DNA]</scope>
    <source>
        <strain evidence="2">Ar21-2</strain>
    </source>
</reference>
<feature type="non-terminal residue" evidence="1">
    <location>
        <position position="1"/>
    </location>
</feature>
<dbReference type="Proteomes" id="UP000217790">
    <property type="component" value="Unassembled WGS sequence"/>
</dbReference>
<dbReference type="EMBL" id="KZ293669">
    <property type="protein sequence ID" value="PBK89320.1"/>
    <property type="molecule type" value="Genomic_DNA"/>
</dbReference>
<dbReference type="OMA" id="WIVHAKD"/>
<dbReference type="InParanoid" id="A0A2H3D5D9"/>
<evidence type="ECO:0000313" key="2">
    <source>
        <dbReference type="Proteomes" id="UP000217790"/>
    </source>
</evidence>